<accession>A0ABY8QWL2</accession>
<dbReference type="EMBL" id="CP090958">
    <property type="protein sequence ID" value="WGW12760.1"/>
    <property type="molecule type" value="Genomic_DNA"/>
</dbReference>
<protein>
    <recommendedName>
        <fullName evidence="4">Minor tail protein</fullName>
    </recommendedName>
</protein>
<evidence type="ECO:0000256" key="1">
    <source>
        <dbReference type="SAM" id="MobiDB-lite"/>
    </source>
</evidence>
<organism evidence="2 3">
    <name type="scientific">Saxibacter everestensis</name>
    <dbReference type="NCBI Taxonomy" id="2909229"/>
    <lineage>
        <taxon>Bacteria</taxon>
        <taxon>Bacillati</taxon>
        <taxon>Actinomycetota</taxon>
        <taxon>Actinomycetes</taxon>
        <taxon>Micrococcales</taxon>
        <taxon>Brevibacteriaceae</taxon>
        <taxon>Saxibacter</taxon>
    </lineage>
</organism>
<keyword evidence="3" id="KW-1185">Reference proteome</keyword>
<name>A0ABY8QWL2_9MICO</name>
<evidence type="ECO:0008006" key="4">
    <source>
        <dbReference type="Google" id="ProtNLM"/>
    </source>
</evidence>
<sequence>MTTESDALTAVVRREVDKRISDLYALMSVDSPREDGTVNLAIGDQVLPGISADTSYTDRKDGDTVLVLRHPAGWRVLGKVGSEYAPPEVDVPVVSWGNPPPAGNGWVQASVMWVRAGEVYAQRGEGPQLPGEPGPSIPAPKPVTFGPASTSGYRSGNRDGETPAQGAWPSYPKAWSGAWFYGDRIADECVGKSVEKIEVRVARTSKNHGVSGKATARLYMHEERNRTSSRPALSNGYGAAELGLGQSKWVSLPADWTTALKSGTKKGIGCTAGVGSDYLVFTDGCGDIRITFN</sequence>
<evidence type="ECO:0000313" key="3">
    <source>
        <dbReference type="Proteomes" id="UP001209083"/>
    </source>
</evidence>
<feature type="compositionally biased region" description="Pro residues" evidence="1">
    <location>
        <begin position="130"/>
        <end position="141"/>
    </location>
</feature>
<feature type="region of interest" description="Disordered" evidence="1">
    <location>
        <begin position="123"/>
        <end position="169"/>
    </location>
</feature>
<proteinExistence type="predicted"/>
<dbReference type="RefSeq" id="WP_349639564.1">
    <property type="nucleotide sequence ID" value="NZ_CP090958.1"/>
</dbReference>
<evidence type="ECO:0000313" key="2">
    <source>
        <dbReference type="EMBL" id="WGW12760.1"/>
    </source>
</evidence>
<reference evidence="2 3" key="1">
    <citation type="submission" date="2023-05" db="EMBL/GenBank/DDBJ databases">
        <title>Lithophilousrod everest ZFBP1038 complete genpme.</title>
        <authorList>
            <person name="Tian M."/>
        </authorList>
    </citation>
    <scope>NUCLEOTIDE SEQUENCE [LARGE SCALE GENOMIC DNA]</scope>
    <source>
        <strain evidence="2 3">ZFBP1038</strain>
    </source>
</reference>
<dbReference type="Proteomes" id="UP001209083">
    <property type="component" value="Chromosome"/>
</dbReference>
<gene>
    <name evidence="2" type="ORF">LWF01_03015</name>
</gene>